<dbReference type="Pfam" id="PF17338">
    <property type="entry name" value="GP88"/>
    <property type="match status" value="1"/>
</dbReference>
<feature type="domain" description="Gene product 88" evidence="1">
    <location>
        <begin position="2"/>
        <end position="237"/>
    </location>
</feature>
<accession>A0A518HJA0</accession>
<keyword evidence="3" id="KW-1185">Reference proteome</keyword>
<gene>
    <name evidence="2" type="ORF">Enr13x_07390</name>
</gene>
<dbReference type="EMBL" id="CP037423">
    <property type="protein sequence ID" value="QDV40903.1"/>
    <property type="molecule type" value="Genomic_DNA"/>
</dbReference>
<evidence type="ECO:0000313" key="2">
    <source>
        <dbReference type="EMBL" id="QDV40903.1"/>
    </source>
</evidence>
<dbReference type="RefSeq" id="WP_145384702.1">
    <property type="nucleotide sequence ID" value="NZ_CP037423.1"/>
</dbReference>
<dbReference type="AlphaFoldDB" id="A0A518HJA0"/>
<dbReference type="KEGG" id="snep:Enr13x_07390"/>
<organism evidence="2 3">
    <name type="scientific">Stieleria neptunia</name>
    <dbReference type="NCBI Taxonomy" id="2527979"/>
    <lineage>
        <taxon>Bacteria</taxon>
        <taxon>Pseudomonadati</taxon>
        <taxon>Planctomycetota</taxon>
        <taxon>Planctomycetia</taxon>
        <taxon>Pirellulales</taxon>
        <taxon>Pirellulaceae</taxon>
        <taxon>Stieleria</taxon>
    </lineage>
</organism>
<evidence type="ECO:0000259" key="1">
    <source>
        <dbReference type="Pfam" id="PF17338"/>
    </source>
</evidence>
<proteinExistence type="predicted"/>
<evidence type="ECO:0000313" key="3">
    <source>
        <dbReference type="Proteomes" id="UP000319004"/>
    </source>
</evidence>
<dbReference type="Proteomes" id="UP000319004">
    <property type="component" value="Chromosome"/>
</dbReference>
<reference evidence="2 3" key="1">
    <citation type="submission" date="2019-03" db="EMBL/GenBank/DDBJ databases">
        <title>Deep-cultivation of Planctomycetes and their phenomic and genomic characterization uncovers novel biology.</title>
        <authorList>
            <person name="Wiegand S."/>
            <person name="Jogler M."/>
            <person name="Boedeker C."/>
            <person name="Pinto D."/>
            <person name="Vollmers J."/>
            <person name="Rivas-Marin E."/>
            <person name="Kohn T."/>
            <person name="Peeters S.H."/>
            <person name="Heuer A."/>
            <person name="Rast P."/>
            <person name="Oberbeckmann S."/>
            <person name="Bunk B."/>
            <person name="Jeske O."/>
            <person name="Meyerdierks A."/>
            <person name="Storesund J.E."/>
            <person name="Kallscheuer N."/>
            <person name="Luecker S."/>
            <person name="Lage O.M."/>
            <person name="Pohl T."/>
            <person name="Merkel B.J."/>
            <person name="Hornburger P."/>
            <person name="Mueller R.-W."/>
            <person name="Bruemmer F."/>
            <person name="Labrenz M."/>
            <person name="Spormann A.M."/>
            <person name="Op den Camp H."/>
            <person name="Overmann J."/>
            <person name="Amann R."/>
            <person name="Jetten M.S.M."/>
            <person name="Mascher T."/>
            <person name="Medema M.H."/>
            <person name="Devos D.P."/>
            <person name="Kaster A.-K."/>
            <person name="Ovreas L."/>
            <person name="Rohde M."/>
            <person name="Galperin M.Y."/>
            <person name="Jogler C."/>
        </authorList>
    </citation>
    <scope>NUCLEOTIDE SEQUENCE [LARGE SCALE GENOMIC DNA]</scope>
    <source>
        <strain evidence="2 3">Enr13</strain>
    </source>
</reference>
<name>A0A518HJA0_9BACT</name>
<dbReference type="OrthoDB" id="8116906at2"/>
<sequence length="246" mass="27592">MLLRTNAKLEKLAGLPYLSAGLTLAPHNLSGHNVCAGSSNGCAASCVLWFAGLRVSSTSRHAALRDTQWLFGHRRSFIDQLNRDIVNLVRLAERKRVKPAVRLNVASDLEWFDLVERWPTVQFYDYTKIRSRFRDYLAGELPANYALTFSRHEKHHPATIASFLRRGGNVAQVFDVDYHPQSGRIGNLPESVRIHGRQWPVIDGDKHDIRIPSIDGRGVVVGLRLKGTNAAKSRARVNGFAFKGEQ</sequence>
<protein>
    <recommendedName>
        <fullName evidence="1">Gene product 88 domain-containing protein</fullName>
    </recommendedName>
</protein>
<dbReference type="InterPro" id="IPR020290">
    <property type="entry name" value="Gp88"/>
</dbReference>